<dbReference type="RefSeq" id="WP_151564176.1">
    <property type="nucleotide sequence ID" value="NZ_WBMT01000012.1"/>
</dbReference>
<feature type="region of interest" description="Disordered" evidence="6">
    <location>
        <begin position="1"/>
        <end position="20"/>
    </location>
</feature>
<dbReference type="GO" id="GO:0045892">
    <property type="term" value="P:negative regulation of DNA-templated transcription"/>
    <property type="evidence" value="ECO:0007669"/>
    <property type="project" value="InterPro"/>
</dbReference>
<dbReference type="Proteomes" id="UP000468735">
    <property type="component" value="Unassembled WGS sequence"/>
</dbReference>
<dbReference type="InterPro" id="IPR004111">
    <property type="entry name" value="Repressor_TetR_C"/>
</dbReference>
<name>A0A6H9YZR6_9ACTN</name>
<accession>A0A6H9YZR6</accession>
<dbReference type="InterPro" id="IPR001647">
    <property type="entry name" value="HTH_TetR"/>
</dbReference>
<dbReference type="SUPFAM" id="SSF46689">
    <property type="entry name" value="Homeodomain-like"/>
    <property type="match status" value="1"/>
</dbReference>
<dbReference type="OrthoDB" id="329481at2"/>
<dbReference type="InterPro" id="IPR003012">
    <property type="entry name" value="Tet_transcr_reg_TetR"/>
</dbReference>
<evidence type="ECO:0000256" key="3">
    <source>
        <dbReference type="ARBA" id="ARBA00023125"/>
    </source>
</evidence>
<evidence type="ECO:0000256" key="4">
    <source>
        <dbReference type="ARBA" id="ARBA00023163"/>
    </source>
</evidence>
<dbReference type="InterPro" id="IPR050109">
    <property type="entry name" value="HTH-type_TetR-like_transc_reg"/>
</dbReference>
<keyword evidence="3 5" id="KW-0238">DNA-binding</keyword>
<protein>
    <submittedName>
        <fullName evidence="8">TetR family transcriptional regulator</fullName>
    </submittedName>
</protein>
<comment type="caution">
    <text evidence="8">The sequence shown here is derived from an EMBL/GenBank/DDBJ whole genome shotgun (WGS) entry which is preliminary data.</text>
</comment>
<keyword evidence="4" id="KW-0804">Transcription</keyword>
<dbReference type="PANTHER" id="PTHR30055">
    <property type="entry name" value="HTH-TYPE TRANSCRIPTIONAL REGULATOR RUTR"/>
    <property type="match status" value="1"/>
</dbReference>
<dbReference type="Pfam" id="PF00440">
    <property type="entry name" value="TetR_N"/>
    <property type="match status" value="1"/>
</dbReference>
<gene>
    <name evidence="8" type="ORF">F8566_25495</name>
</gene>
<evidence type="ECO:0000259" key="7">
    <source>
        <dbReference type="PROSITE" id="PS50977"/>
    </source>
</evidence>
<evidence type="ECO:0000313" key="9">
    <source>
        <dbReference type="Proteomes" id="UP000468735"/>
    </source>
</evidence>
<dbReference type="SUPFAM" id="SSF48498">
    <property type="entry name" value="Tetracyclin repressor-like, C-terminal domain"/>
    <property type="match status" value="1"/>
</dbReference>
<dbReference type="PRINTS" id="PR00455">
    <property type="entry name" value="HTHTETR"/>
</dbReference>
<proteinExistence type="predicted"/>
<dbReference type="GO" id="GO:0000976">
    <property type="term" value="F:transcription cis-regulatory region binding"/>
    <property type="evidence" value="ECO:0007669"/>
    <property type="project" value="TreeGrafter"/>
</dbReference>
<reference evidence="8 9" key="1">
    <citation type="submission" date="2019-09" db="EMBL/GenBank/DDBJ databases">
        <title>Actinomadura physcomitrii sp. nov., a novel actinomycete isolated from moss [Physcomitrium sphaericum (Ludw) Fuernr].</title>
        <authorList>
            <person name="Zhuang X."/>
            <person name="Liu C."/>
        </authorList>
    </citation>
    <scope>NUCLEOTIDE SEQUENCE [LARGE SCALE GENOMIC DNA]</scope>
    <source>
        <strain evidence="8 9">HMC1</strain>
    </source>
</reference>
<feature type="domain" description="HTH tetR-type" evidence="7">
    <location>
        <begin position="21"/>
        <end position="81"/>
    </location>
</feature>
<evidence type="ECO:0000256" key="5">
    <source>
        <dbReference type="PROSITE-ProRule" id="PRU00335"/>
    </source>
</evidence>
<evidence type="ECO:0000256" key="1">
    <source>
        <dbReference type="ARBA" id="ARBA00022491"/>
    </source>
</evidence>
<dbReference type="PANTHER" id="PTHR30055:SF151">
    <property type="entry name" value="TRANSCRIPTIONAL REGULATORY PROTEIN"/>
    <property type="match status" value="1"/>
</dbReference>
<dbReference type="PROSITE" id="PS50977">
    <property type="entry name" value="HTH_TETR_2"/>
    <property type="match status" value="1"/>
</dbReference>
<dbReference type="Gene3D" id="1.10.357.10">
    <property type="entry name" value="Tetracycline Repressor, domain 2"/>
    <property type="match status" value="1"/>
</dbReference>
<evidence type="ECO:0000313" key="8">
    <source>
        <dbReference type="EMBL" id="KAB2346063.1"/>
    </source>
</evidence>
<dbReference type="PRINTS" id="PR00400">
    <property type="entry name" value="TETREPRESSOR"/>
</dbReference>
<dbReference type="GO" id="GO:0003700">
    <property type="term" value="F:DNA-binding transcription factor activity"/>
    <property type="evidence" value="ECO:0007669"/>
    <property type="project" value="TreeGrafter"/>
</dbReference>
<dbReference type="Pfam" id="PF02909">
    <property type="entry name" value="TetR_C_1"/>
    <property type="match status" value="1"/>
</dbReference>
<dbReference type="AlphaFoldDB" id="A0A6H9YZR6"/>
<dbReference type="InterPro" id="IPR009057">
    <property type="entry name" value="Homeodomain-like_sf"/>
</dbReference>
<feature type="DNA-binding region" description="H-T-H motif" evidence="5">
    <location>
        <begin position="44"/>
        <end position="63"/>
    </location>
</feature>
<keyword evidence="1" id="KW-0678">Repressor</keyword>
<dbReference type="InterPro" id="IPR036271">
    <property type="entry name" value="Tet_transcr_reg_TetR-rel_C_sf"/>
</dbReference>
<dbReference type="GO" id="GO:0046677">
    <property type="term" value="P:response to antibiotic"/>
    <property type="evidence" value="ECO:0007669"/>
    <property type="project" value="InterPro"/>
</dbReference>
<evidence type="ECO:0000256" key="2">
    <source>
        <dbReference type="ARBA" id="ARBA00023015"/>
    </source>
</evidence>
<keyword evidence="9" id="KW-1185">Reference proteome</keyword>
<organism evidence="8 9">
    <name type="scientific">Actinomadura rudentiformis</name>
    <dbReference type="NCBI Taxonomy" id="359158"/>
    <lineage>
        <taxon>Bacteria</taxon>
        <taxon>Bacillati</taxon>
        <taxon>Actinomycetota</taxon>
        <taxon>Actinomycetes</taxon>
        <taxon>Streptosporangiales</taxon>
        <taxon>Thermomonosporaceae</taxon>
        <taxon>Actinomadura</taxon>
    </lineage>
</organism>
<dbReference type="EMBL" id="WBMT01000012">
    <property type="protein sequence ID" value="KAB2346063.1"/>
    <property type="molecule type" value="Genomic_DNA"/>
</dbReference>
<evidence type="ECO:0000256" key="6">
    <source>
        <dbReference type="SAM" id="MobiDB-lite"/>
    </source>
</evidence>
<sequence>MVSRVSSVTPEEAAPGAARPALTRERIVRAAVELIERDGADALSMRGVAAELGVAVMSLYNHVPNKAALFEGVAEHVVAGIDLADDPDEPFTERARALVRAFRKVAHDYPRSMTVVFTHKIDTPVGLRPAERALALASAAGFDGETSVRIMRALMAYALGAQMREIGQAKALDYQPAVAESLARLDPDEFPHVIAFAPDLARHDPETDFEFGLDMLIHALDALHKGLMERTELMERTD</sequence>
<keyword evidence="2" id="KW-0805">Transcription regulation</keyword>
<feature type="compositionally biased region" description="Low complexity" evidence="6">
    <location>
        <begin position="10"/>
        <end position="20"/>
    </location>
</feature>